<evidence type="ECO:0000256" key="1">
    <source>
        <dbReference type="SAM" id="MobiDB-lite"/>
    </source>
</evidence>
<sequence length="39" mass="4079">MAVLSAVAGDDPATAERVGLRNERQSLRNATEPTVPTPS</sequence>
<protein>
    <submittedName>
        <fullName evidence="2">Uncharacterized protein</fullName>
    </submittedName>
</protein>
<feature type="compositionally biased region" description="Polar residues" evidence="1">
    <location>
        <begin position="27"/>
        <end position="39"/>
    </location>
</feature>
<name>A0ABT9Q245_9ACTN</name>
<dbReference type="Proteomes" id="UP001225356">
    <property type="component" value="Unassembled WGS sequence"/>
</dbReference>
<organism evidence="2 3">
    <name type="scientific">Streptosporangium lutulentum</name>
    <dbReference type="NCBI Taxonomy" id="1461250"/>
    <lineage>
        <taxon>Bacteria</taxon>
        <taxon>Bacillati</taxon>
        <taxon>Actinomycetota</taxon>
        <taxon>Actinomycetes</taxon>
        <taxon>Streptosporangiales</taxon>
        <taxon>Streptosporangiaceae</taxon>
        <taxon>Streptosporangium</taxon>
    </lineage>
</organism>
<gene>
    <name evidence="2" type="ORF">J2853_000019</name>
</gene>
<keyword evidence="3" id="KW-1185">Reference proteome</keyword>
<dbReference type="EMBL" id="JAUSQU010000001">
    <property type="protein sequence ID" value="MDP9840808.1"/>
    <property type="molecule type" value="Genomic_DNA"/>
</dbReference>
<accession>A0ABT9Q245</accession>
<proteinExistence type="predicted"/>
<evidence type="ECO:0000313" key="2">
    <source>
        <dbReference type="EMBL" id="MDP9840808.1"/>
    </source>
</evidence>
<reference evidence="2 3" key="1">
    <citation type="submission" date="2023-07" db="EMBL/GenBank/DDBJ databases">
        <title>Sequencing the genomes of 1000 actinobacteria strains.</title>
        <authorList>
            <person name="Klenk H.-P."/>
        </authorList>
    </citation>
    <scope>NUCLEOTIDE SEQUENCE [LARGE SCALE GENOMIC DNA]</scope>
    <source>
        <strain evidence="2 3">DSM 46740</strain>
    </source>
</reference>
<feature type="region of interest" description="Disordered" evidence="1">
    <location>
        <begin position="1"/>
        <end position="39"/>
    </location>
</feature>
<evidence type="ECO:0000313" key="3">
    <source>
        <dbReference type="Proteomes" id="UP001225356"/>
    </source>
</evidence>
<comment type="caution">
    <text evidence="2">The sequence shown here is derived from an EMBL/GenBank/DDBJ whole genome shotgun (WGS) entry which is preliminary data.</text>
</comment>